<sequence length="626" mass="69356">MSETAWLDDDEVNLSANAFAEGDSSFQDVPDRKADSPTVHEFEPTEGVTEFDDLHLNQGLDAIVRVDSQRKRRRIGAIPLYCILIGVIAVVAITTMGIMLPKSNNNESNEPLTFTSNEEQVTEIQKALVKQGVLNENDSVEPGSPQYKAIQFVAVHSESLSRSDSPSQEINSYPFIAHYVIALTLYTLRGPWFTINSPICSLFHKEGESLSGIRCDEKGLPTSLNLDGQALSGQLPTELGLLTSVQHLTFVNNSLAGTIPSELCKLDQLVSLKFGWNKLRGTVPECMGQMESLQLLNLNFNDLGGSLPERSFRNLREMYINSNNFTQSLPDLVVNMSKLVGFSARDNNFYGNVGSAFDRHAGSLVLLDLGSNRRLDGQFPQSLLTNAPHLEYLSVGNNAVEGRLPWNIPRNDKLKVLSVYSNKMMGMIPPSIANLTALTQFIASDNQFSGPLPSKLPTDLVALFLSGNPFSPGPIPQAWASLQRMVAFRMRRTRRNGSLPAWVGQNWTELALFDIGANNFEGTIPASWGKLPQLEYLFLNGNAQVSGGVPESFDKSSLKKIIMYQTKVTGNWEFICPKTEPQPAVLGTHIDKCSCCVLCDEWTCAKEFMDQTDKTVDWVYRHYWGV</sequence>
<keyword evidence="4" id="KW-0812">Transmembrane</keyword>
<dbReference type="InterPro" id="IPR052592">
    <property type="entry name" value="LRR-RLK"/>
</dbReference>
<dbReference type="Gene3D" id="3.80.10.10">
    <property type="entry name" value="Ribonuclease Inhibitor"/>
    <property type="match status" value="2"/>
</dbReference>
<evidence type="ECO:0000313" key="5">
    <source>
        <dbReference type="EMBL" id="GAX11879.1"/>
    </source>
</evidence>
<keyword evidence="3 4" id="KW-0472">Membrane</keyword>
<keyword evidence="4" id="KW-1133">Transmembrane helix</keyword>
<dbReference type="InParanoid" id="A0A1Z5JD31"/>
<dbReference type="InterPro" id="IPR032675">
    <property type="entry name" value="LRR_dom_sf"/>
</dbReference>
<keyword evidence="2" id="KW-0677">Repeat</keyword>
<evidence type="ECO:0008006" key="7">
    <source>
        <dbReference type="Google" id="ProtNLM"/>
    </source>
</evidence>
<feature type="transmembrane region" description="Helical" evidence="4">
    <location>
        <begin position="78"/>
        <end position="100"/>
    </location>
</feature>
<proteinExistence type="predicted"/>
<organism evidence="5 6">
    <name type="scientific">Fistulifera solaris</name>
    <name type="common">Oleaginous diatom</name>
    <dbReference type="NCBI Taxonomy" id="1519565"/>
    <lineage>
        <taxon>Eukaryota</taxon>
        <taxon>Sar</taxon>
        <taxon>Stramenopiles</taxon>
        <taxon>Ochrophyta</taxon>
        <taxon>Bacillariophyta</taxon>
        <taxon>Bacillariophyceae</taxon>
        <taxon>Bacillariophycidae</taxon>
        <taxon>Naviculales</taxon>
        <taxon>Naviculaceae</taxon>
        <taxon>Fistulifera</taxon>
    </lineage>
</organism>
<evidence type="ECO:0000256" key="1">
    <source>
        <dbReference type="ARBA" id="ARBA00022614"/>
    </source>
</evidence>
<gene>
    <name evidence="5" type="ORF">FisN_20Lh063</name>
</gene>
<dbReference type="FunFam" id="3.80.10.10:FF:000095">
    <property type="entry name" value="LRR receptor-like serine/threonine-protein kinase GSO1"/>
    <property type="match status" value="1"/>
</dbReference>
<evidence type="ECO:0000313" key="6">
    <source>
        <dbReference type="Proteomes" id="UP000198406"/>
    </source>
</evidence>
<dbReference type="EMBL" id="BDSP01000045">
    <property type="protein sequence ID" value="GAX11879.1"/>
    <property type="molecule type" value="Genomic_DNA"/>
</dbReference>
<keyword evidence="1" id="KW-0433">Leucine-rich repeat</keyword>
<dbReference type="PANTHER" id="PTHR48054">
    <property type="entry name" value="RECEPTOR KINASE-LIKE PROTEIN XA21"/>
    <property type="match status" value="1"/>
</dbReference>
<dbReference type="OrthoDB" id="48847at2759"/>
<dbReference type="PANTHER" id="PTHR48054:SF82">
    <property type="entry name" value="LRR RECEPTOR-LIKE SERINE_THREONINE-PROTEIN KINASE FLS2"/>
    <property type="match status" value="1"/>
</dbReference>
<keyword evidence="6" id="KW-1185">Reference proteome</keyword>
<dbReference type="SUPFAM" id="SSF52047">
    <property type="entry name" value="RNI-like"/>
    <property type="match status" value="1"/>
</dbReference>
<evidence type="ECO:0000256" key="2">
    <source>
        <dbReference type="ARBA" id="ARBA00022737"/>
    </source>
</evidence>
<dbReference type="Proteomes" id="UP000198406">
    <property type="component" value="Unassembled WGS sequence"/>
</dbReference>
<dbReference type="AlphaFoldDB" id="A0A1Z5JD31"/>
<accession>A0A1Z5JD31</accession>
<protein>
    <recommendedName>
        <fullName evidence="7">L domain-like protein</fullName>
    </recommendedName>
</protein>
<evidence type="ECO:0000256" key="4">
    <source>
        <dbReference type="SAM" id="Phobius"/>
    </source>
</evidence>
<evidence type="ECO:0000256" key="3">
    <source>
        <dbReference type="ARBA" id="ARBA00023136"/>
    </source>
</evidence>
<reference evidence="5 6" key="1">
    <citation type="journal article" date="2015" name="Plant Cell">
        <title>Oil accumulation by the oleaginous diatom Fistulifera solaris as revealed by the genome and transcriptome.</title>
        <authorList>
            <person name="Tanaka T."/>
            <person name="Maeda Y."/>
            <person name="Veluchamy A."/>
            <person name="Tanaka M."/>
            <person name="Abida H."/>
            <person name="Marechal E."/>
            <person name="Bowler C."/>
            <person name="Muto M."/>
            <person name="Sunaga Y."/>
            <person name="Tanaka M."/>
            <person name="Yoshino T."/>
            <person name="Taniguchi T."/>
            <person name="Fukuda Y."/>
            <person name="Nemoto M."/>
            <person name="Matsumoto M."/>
            <person name="Wong P.S."/>
            <person name="Aburatani S."/>
            <person name="Fujibuchi W."/>
        </authorList>
    </citation>
    <scope>NUCLEOTIDE SEQUENCE [LARGE SCALE GENOMIC DNA]</scope>
    <source>
        <strain evidence="5 6">JPCC DA0580</strain>
    </source>
</reference>
<name>A0A1Z5JD31_FISSO</name>
<dbReference type="FunFam" id="3.80.10.10:FF:000383">
    <property type="entry name" value="Leucine-rich repeat receptor protein kinase EMS1"/>
    <property type="match status" value="1"/>
</dbReference>
<comment type="caution">
    <text evidence="5">The sequence shown here is derived from an EMBL/GenBank/DDBJ whole genome shotgun (WGS) entry which is preliminary data.</text>
</comment>